<dbReference type="Pfam" id="PF00010">
    <property type="entry name" value="HLH"/>
    <property type="match status" value="1"/>
</dbReference>
<dbReference type="SMART" id="SM00353">
    <property type="entry name" value="HLH"/>
    <property type="match status" value="1"/>
</dbReference>
<keyword evidence="2" id="KW-0805">Transcription regulation</keyword>
<evidence type="ECO:0000259" key="6">
    <source>
        <dbReference type="PROSITE" id="PS50888"/>
    </source>
</evidence>
<dbReference type="Proteomes" id="UP001632038">
    <property type="component" value="Unassembled WGS sequence"/>
</dbReference>
<organism evidence="7 8">
    <name type="scientific">Castilleja foliolosa</name>
    <dbReference type="NCBI Taxonomy" id="1961234"/>
    <lineage>
        <taxon>Eukaryota</taxon>
        <taxon>Viridiplantae</taxon>
        <taxon>Streptophyta</taxon>
        <taxon>Embryophyta</taxon>
        <taxon>Tracheophyta</taxon>
        <taxon>Spermatophyta</taxon>
        <taxon>Magnoliopsida</taxon>
        <taxon>eudicotyledons</taxon>
        <taxon>Gunneridae</taxon>
        <taxon>Pentapetalae</taxon>
        <taxon>asterids</taxon>
        <taxon>lamiids</taxon>
        <taxon>Lamiales</taxon>
        <taxon>Orobanchaceae</taxon>
        <taxon>Pedicularideae</taxon>
        <taxon>Castillejinae</taxon>
        <taxon>Castilleja</taxon>
    </lineage>
</organism>
<gene>
    <name evidence="7" type="ORF">CASFOL_032460</name>
</gene>
<protein>
    <recommendedName>
        <fullName evidence="6">BHLH domain-containing protein</fullName>
    </recommendedName>
</protein>
<reference evidence="8" key="1">
    <citation type="journal article" date="2024" name="IScience">
        <title>Strigolactones Initiate the Formation of Haustorium-like Structures in Castilleja.</title>
        <authorList>
            <person name="Buerger M."/>
            <person name="Peterson D."/>
            <person name="Chory J."/>
        </authorList>
    </citation>
    <scope>NUCLEOTIDE SEQUENCE [LARGE SCALE GENOMIC DNA]</scope>
</reference>
<dbReference type="PANTHER" id="PTHR46665">
    <property type="entry name" value="TRANSCRIPTION FACTOR BHLH041-RELATED-RELATED"/>
    <property type="match status" value="1"/>
</dbReference>
<accession>A0ABD3C2F0</accession>
<proteinExistence type="predicted"/>
<dbReference type="GO" id="GO:0005634">
    <property type="term" value="C:nucleus"/>
    <property type="evidence" value="ECO:0007669"/>
    <property type="project" value="UniProtKB-SubCell"/>
</dbReference>
<dbReference type="EMBL" id="JAVIJP010000054">
    <property type="protein sequence ID" value="KAL3623644.1"/>
    <property type="molecule type" value="Genomic_DNA"/>
</dbReference>
<feature type="domain" description="BHLH" evidence="6">
    <location>
        <begin position="316"/>
        <end position="365"/>
    </location>
</feature>
<feature type="coiled-coil region" evidence="5">
    <location>
        <begin position="362"/>
        <end position="389"/>
    </location>
</feature>
<comment type="subcellular location">
    <subcellularLocation>
        <location evidence="1">Nucleus</location>
    </subcellularLocation>
</comment>
<dbReference type="Pfam" id="PF23132">
    <property type="entry name" value="DUF7049"/>
    <property type="match status" value="1"/>
</dbReference>
<dbReference type="InterPro" id="IPR055477">
    <property type="entry name" value="DUF7049"/>
</dbReference>
<evidence type="ECO:0000256" key="5">
    <source>
        <dbReference type="SAM" id="Coils"/>
    </source>
</evidence>
<evidence type="ECO:0000313" key="8">
    <source>
        <dbReference type="Proteomes" id="UP001632038"/>
    </source>
</evidence>
<dbReference type="AlphaFoldDB" id="A0ABD3C2F0"/>
<evidence type="ECO:0000256" key="3">
    <source>
        <dbReference type="ARBA" id="ARBA00023163"/>
    </source>
</evidence>
<name>A0ABD3C2F0_9LAMI</name>
<evidence type="ECO:0000256" key="2">
    <source>
        <dbReference type="ARBA" id="ARBA00023015"/>
    </source>
</evidence>
<comment type="caution">
    <text evidence="7">The sequence shown here is derived from an EMBL/GenBank/DDBJ whole genome shotgun (WGS) entry which is preliminary data.</text>
</comment>
<dbReference type="InterPro" id="IPR011598">
    <property type="entry name" value="bHLH_dom"/>
</dbReference>
<dbReference type="Gene3D" id="4.10.280.10">
    <property type="entry name" value="Helix-loop-helix DNA-binding domain"/>
    <property type="match status" value="1"/>
</dbReference>
<dbReference type="PROSITE" id="PS50888">
    <property type="entry name" value="BHLH"/>
    <property type="match status" value="1"/>
</dbReference>
<sequence>MDSIFLLGEAERAAFLQHTMQTFRCSYICLWSYLPNPSNCLLYLDGLYKEESSQQPSSSSGSLARMLFNAYCESLNYVDLGRIPGFAFKNNLRYLEMKLDDIPRLASSELQMQFYKEAGIKTVVFMGCSSGELELGMTSEPQANLEMEIQNWFPIDHYLSKQTANQNTSSSSSLRSLSLSVNSVEQSPSNFITEPPTKAASSSLLEEANILLRSDALIGRSWNVQFPNIESENDALTKAILAVLTSSSTSQQAAQNMPQSAFRSYPGPVGPRLLSTHQSKKNMFKRAVMFYRNLNMHNVGRAHDQSRIDIGNRPTTAQLHHVISERRRREKINESFLVLRSLLPPGSKKDKVSVLSNTTEFISSLRSQVERLTQRNQILQAQLSMTNESEAGDHLEASPSTERVNVGLTRVSPSTSETRLFDLRVNLRSGEFSLSDFVIRVFGFLKQQRNVNLVSVQSNSRMVESIPVHGLVLRLKVEDGGGRRRRLHPPQSHIVKGDEFDELSFQEAVRRVVADQLS</sequence>
<evidence type="ECO:0000256" key="1">
    <source>
        <dbReference type="ARBA" id="ARBA00004123"/>
    </source>
</evidence>
<evidence type="ECO:0000256" key="4">
    <source>
        <dbReference type="ARBA" id="ARBA00023242"/>
    </source>
</evidence>
<dbReference type="InterPro" id="IPR036638">
    <property type="entry name" value="HLH_DNA-bd_sf"/>
</dbReference>
<keyword evidence="3" id="KW-0804">Transcription</keyword>
<keyword evidence="8" id="KW-1185">Reference proteome</keyword>
<keyword evidence="5" id="KW-0175">Coiled coil</keyword>
<dbReference type="InterPro" id="IPR044658">
    <property type="entry name" value="bHLH92/bHLH041-like"/>
</dbReference>
<dbReference type="SUPFAM" id="SSF47459">
    <property type="entry name" value="HLH, helix-loop-helix DNA-binding domain"/>
    <property type="match status" value="1"/>
</dbReference>
<dbReference type="InterPro" id="IPR055478">
    <property type="entry name" value="DUF7050"/>
</dbReference>
<evidence type="ECO:0000313" key="7">
    <source>
        <dbReference type="EMBL" id="KAL3623644.1"/>
    </source>
</evidence>
<keyword evidence="4" id="KW-0539">Nucleus</keyword>
<dbReference type="PANTHER" id="PTHR46665:SF1">
    <property type="entry name" value="SPERMATOGENESIS- AND OOGENESIS-SPECIFIC BASIC HELIX-LOOP-HELIX-CONTAINING PROTEIN 1"/>
    <property type="match status" value="1"/>
</dbReference>
<dbReference type="Pfam" id="PF23133">
    <property type="entry name" value="DUF7050"/>
    <property type="match status" value="1"/>
</dbReference>